<dbReference type="STRING" id="198628.Dda3937_00302"/>
<name>E0SKM3_DICD3</name>
<evidence type="ECO:0000313" key="1">
    <source>
        <dbReference type="EMBL" id="ADN00426.1"/>
    </source>
</evidence>
<evidence type="ECO:0000313" key="2">
    <source>
        <dbReference type="Proteomes" id="UP000006859"/>
    </source>
</evidence>
<dbReference type="HOGENOM" id="CLU_3079275_0_0_6"/>
<gene>
    <name evidence="1" type="ordered locus">Dda3937_00302</name>
</gene>
<dbReference type="KEGG" id="ddd:Dda3937_00302"/>
<dbReference type="AlphaFoldDB" id="E0SKM3"/>
<sequence length="52" mass="5862">MLIAFEVVSDIVCRIESAPSHGLKPDGDFSTLFLCFNRVLSLFVTFWEHGLC</sequence>
<protein>
    <submittedName>
        <fullName evidence="1">Uncharacterized protein</fullName>
    </submittedName>
</protein>
<proteinExistence type="predicted"/>
<keyword evidence="2" id="KW-1185">Reference proteome</keyword>
<dbReference type="EMBL" id="CP002038">
    <property type="protein sequence ID" value="ADN00426.1"/>
    <property type="molecule type" value="Genomic_DNA"/>
</dbReference>
<reference evidence="1 2" key="1">
    <citation type="journal article" date="2011" name="J. Bacteriol.">
        <title>Genome sequence of the plant-pathogenic bacterium Dickeya dadantii 3937.</title>
        <authorList>
            <person name="Glasner J.D."/>
            <person name="Yang C.H."/>
            <person name="Reverchon S."/>
            <person name="Hugouvieux-Cotte-Pattat N."/>
            <person name="Condemine G."/>
            <person name="Bohin J.P."/>
            <person name="Van Gijsegem F."/>
            <person name="Yang S."/>
            <person name="Franza T."/>
            <person name="Expert D."/>
            <person name="Plunkett G. III"/>
            <person name="San Francisco M.J."/>
            <person name="Charkowski A.O."/>
            <person name="Py B."/>
            <person name="Bell K."/>
            <person name="Rauscher L."/>
            <person name="Rodriguez-Palenzuela P."/>
            <person name="Toussaint A."/>
            <person name="Holeva M.C."/>
            <person name="He S.Y."/>
            <person name="Douet V."/>
            <person name="Boccara M."/>
            <person name="Blanco C."/>
            <person name="Toth I."/>
            <person name="Anderson B.D."/>
            <person name="Biehl B.S."/>
            <person name="Mau B."/>
            <person name="Flynn S.M."/>
            <person name="Barras F."/>
            <person name="Lindeberg M."/>
            <person name="Birch P.R."/>
            <person name="Tsuyumu S."/>
            <person name="Shi X."/>
            <person name="Hibbing M."/>
            <person name="Yap M.N."/>
            <person name="Carpentier M."/>
            <person name="Dassa E."/>
            <person name="Umehara M."/>
            <person name="Kim J.F."/>
            <person name="Rusch M."/>
            <person name="Soni P."/>
            <person name="Mayhew G.F."/>
            <person name="Fouts D.E."/>
            <person name="Gill S.R."/>
            <person name="Blattner F.R."/>
            <person name="Keen N.T."/>
            <person name="Perna N.T."/>
        </authorList>
    </citation>
    <scope>NUCLEOTIDE SEQUENCE [LARGE SCALE GENOMIC DNA]</scope>
    <source>
        <strain evidence="1 2">3937</strain>
    </source>
</reference>
<organism evidence="1 2">
    <name type="scientific">Dickeya dadantii (strain 3937)</name>
    <name type="common">Erwinia chrysanthemi (strain 3937)</name>
    <dbReference type="NCBI Taxonomy" id="198628"/>
    <lineage>
        <taxon>Bacteria</taxon>
        <taxon>Pseudomonadati</taxon>
        <taxon>Pseudomonadota</taxon>
        <taxon>Gammaproteobacteria</taxon>
        <taxon>Enterobacterales</taxon>
        <taxon>Pectobacteriaceae</taxon>
        <taxon>Dickeya</taxon>
    </lineage>
</organism>
<dbReference type="Proteomes" id="UP000006859">
    <property type="component" value="Chromosome"/>
</dbReference>
<accession>E0SKM3</accession>